<proteinExistence type="predicted"/>
<evidence type="ECO:0000313" key="2">
    <source>
        <dbReference type="EMBL" id="QFG74868.1"/>
    </source>
</evidence>
<organism evidence="2">
    <name type="scientific">Megaviridae environmental sample</name>
    <dbReference type="NCBI Taxonomy" id="1737588"/>
    <lineage>
        <taxon>Viruses</taxon>
        <taxon>Varidnaviria</taxon>
        <taxon>Bamfordvirae</taxon>
        <taxon>Nucleocytoviricota</taxon>
        <taxon>Megaviricetes</taxon>
        <taxon>Imitervirales</taxon>
        <taxon>Mimiviridae</taxon>
        <taxon>environmental samples</taxon>
    </lineage>
</organism>
<name>A0A5J6VLU6_9VIRU</name>
<evidence type="ECO:0000256" key="1">
    <source>
        <dbReference type="SAM" id="MobiDB-lite"/>
    </source>
</evidence>
<reference evidence="2" key="1">
    <citation type="journal article" date="2019" name="Philos. Trans. R. Soc. Lond., B, Biol. Sci.">
        <title>Targeted metagenomic recovery of four divergent viruses reveals shared and distinctive characteristics of giant viruses of marine eukaryotes.</title>
        <authorList>
            <person name="Needham D.M."/>
            <person name="Poirier C."/>
            <person name="Hehenberger E."/>
            <person name="Jimenez V."/>
            <person name="Swalwell J.E."/>
            <person name="Santoro A.E."/>
            <person name="Worden A.Z."/>
        </authorList>
    </citation>
    <scope>NUCLEOTIDE SEQUENCE</scope>
    <source>
        <strain evidence="2">OPacV-421</strain>
    </source>
</reference>
<feature type="region of interest" description="Disordered" evidence="1">
    <location>
        <begin position="185"/>
        <end position="209"/>
    </location>
</feature>
<dbReference type="EMBL" id="MN448295">
    <property type="protein sequence ID" value="QFG74868.1"/>
    <property type="molecule type" value="Genomic_DNA"/>
</dbReference>
<accession>A0A5J6VLU6</accession>
<sequence>MIIMILLDNYLLLLYMPRASKRRKKSKGLFQLFSRKTTPPHSERAWNKTGKQFNHKAEALVYKIINKHKHTLRREGIDPKMVDYQFSKFLEPVTTQDGLDRTKIWTEKLMKNKSYKKTNKQFMKDIMTLKKKSLMMPKSTTRKYKYHHHASYRTPQRYNYNSSRRSIGRRGLNGRSLFANRYKDQSLSSQRYRRYQPRSLSSTSSTYKY</sequence>
<protein>
    <submittedName>
        <fullName evidence="2">Uncharacterized protein</fullName>
    </submittedName>
</protein>